<reference evidence="3" key="1">
    <citation type="submission" date="2019-06" db="EMBL/GenBank/DDBJ databases">
        <title>Alistipes onderdonkii subsp. vulgaris subsp. nov., Alistipes dispar sp. nov. and Alistipes communis sp. nov., isolated from human faeces, and creation of Alistipes onderdonkii subsp. onderdonkii subsp. nov.</title>
        <authorList>
            <person name="Sakamoto M."/>
            <person name="Ikeyama N."/>
            <person name="Ogata Y."/>
            <person name="Suda W."/>
            <person name="Iino T."/>
            <person name="Hattori M."/>
            <person name="Ohkuma M."/>
        </authorList>
    </citation>
    <scope>NUCLEOTIDE SEQUENCE [LARGE SCALE GENOMIC DNA]</scope>
    <source>
        <strain evidence="3">5CPEGH6</strain>
    </source>
</reference>
<dbReference type="PANTHER" id="PTHR12526">
    <property type="entry name" value="GLYCOSYLTRANSFERASE"/>
    <property type="match status" value="1"/>
</dbReference>
<dbReference type="CDD" id="cd03801">
    <property type="entry name" value="GT4_PimA-like"/>
    <property type="match status" value="1"/>
</dbReference>
<dbReference type="SUPFAM" id="SSF53756">
    <property type="entry name" value="UDP-Glycosyltransferase/glycogen phosphorylase"/>
    <property type="match status" value="1"/>
</dbReference>
<name>A0A4Y1X1C5_9BACT</name>
<dbReference type="GO" id="GO:0016757">
    <property type="term" value="F:glycosyltransferase activity"/>
    <property type="evidence" value="ECO:0007669"/>
    <property type="project" value="InterPro"/>
</dbReference>
<organism evidence="2 3">
    <name type="scientific">Alistipes dispar</name>
    <dbReference type="NCBI Taxonomy" id="2585119"/>
    <lineage>
        <taxon>Bacteria</taxon>
        <taxon>Pseudomonadati</taxon>
        <taxon>Bacteroidota</taxon>
        <taxon>Bacteroidia</taxon>
        <taxon>Bacteroidales</taxon>
        <taxon>Rikenellaceae</taxon>
        <taxon>Alistipes</taxon>
    </lineage>
</organism>
<feature type="domain" description="Glycosyl transferase family 1" evidence="1">
    <location>
        <begin position="107"/>
        <end position="261"/>
    </location>
</feature>
<evidence type="ECO:0000259" key="1">
    <source>
        <dbReference type="Pfam" id="PF00534"/>
    </source>
</evidence>
<dbReference type="AlphaFoldDB" id="A0A4Y1X1C5"/>
<protein>
    <recommendedName>
        <fullName evidence="1">Glycosyl transferase family 1 domain-containing protein</fullName>
    </recommendedName>
</protein>
<gene>
    <name evidence="2" type="ORF">A5CPEGH6_15880</name>
</gene>
<dbReference type="Pfam" id="PF00534">
    <property type="entry name" value="Glycos_transf_1"/>
    <property type="match status" value="1"/>
</dbReference>
<dbReference type="Gene3D" id="3.40.50.2000">
    <property type="entry name" value="Glycogen Phosphorylase B"/>
    <property type="match status" value="2"/>
</dbReference>
<accession>A0A4Y1X1C5</accession>
<evidence type="ECO:0000313" key="2">
    <source>
        <dbReference type="EMBL" id="BBL06950.1"/>
    </source>
</evidence>
<dbReference type="KEGG" id="ada:A5CPEGH6_15880"/>
<sequence length="290" mass="33235">MRFHYSIPTIIEAIIYKIFNPDGKVYVKCDTDHHIAEKFPQRKGIKEGIRQLLYKKGIAAIDVISCETSKAYALMTKSDSPYFAFGDKLVYVPNGFDETSLRKTPIKIKSFDEKENKIITVGRLGTKQKNTDMLLESLAHINPAGWKFYFIGPIEPAFQSKIDRFYKNFPDKLSSIIFTGPIHDKQKLWEHYNSAKVFVLTSRWESYGLVLVEARRFGCYLVSTDVGAARDLIGNNECGEYIKQEDAVGLQQALQRIIDLQTPINTTIGMPVELSWEHVLYPVIEKLRQK</sequence>
<dbReference type="PANTHER" id="PTHR12526:SF630">
    <property type="entry name" value="GLYCOSYLTRANSFERASE"/>
    <property type="match status" value="1"/>
</dbReference>
<dbReference type="Proteomes" id="UP000319374">
    <property type="component" value="Chromosome"/>
</dbReference>
<proteinExistence type="predicted"/>
<dbReference type="InterPro" id="IPR001296">
    <property type="entry name" value="Glyco_trans_1"/>
</dbReference>
<evidence type="ECO:0000313" key="3">
    <source>
        <dbReference type="Proteomes" id="UP000319374"/>
    </source>
</evidence>
<dbReference type="EMBL" id="AP019736">
    <property type="protein sequence ID" value="BBL06950.1"/>
    <property type="molecule type" value="Genomic_DNA"/>
</dbReference>
<keyword evidence="3" id="KW-1185">Reference proteome</keyword>